<dbReference type="HOGENOM" id="CLU_1633632_0_0_11"/>
<reference evidence="2 3" key="1">
    <citation type="journal article" date="2012" name="J. Bacteriol.">
        <title>Genome sequence of the human- and animal-pathogenic strain Nocardia cyriacigeorgica GUH-2.</title>
        <authorList>
            <person name="Zoropogui A."/>
            <person name="Pujic P."/>
            <person name="Normand P."/>
            <person name="Barbe V."/>
            <person name="Beaman B."/>
            <person name="Beaman L."/>
            <person name="Boiron P."/>
            <person name="Colinon C."/>
            <person name="Deredjian A."/>
            <person name="Graindorge A."/>
            <person name="Mangenot S."/>
            <person name="Nazaret S."/>
            <person name="Neto M."/>
            <person name="Petit S."/>
            <person name="Roche D."/>
            <person name="Vallenet D."/>
            <person name="Rodriguez-Nava V."/>
            <person name="Richard Y."/>
            <person name="Cournoyer B."/>
            <person name="Blaha D."/>
        </authorList>
    </citation>
    <scope>NUCLEOTIDE SEQUENCE [LARGE SCALE GENOMIC DNA]</scope>
    <source>
        <strain evidence="2 3">GUH-2</strain>
    </source>
</reference>
<proteinExistence type="predicted"/>
<protein>
    <submittedName>
        <fullName evidence="2">Uncharacterized protein</fullName>
    </submittedName>
</protein>
<dbReference type="AlphaFoldDB" id="H6R1X2"/>
<dbReference type="Proteomes" id="UP000008190">
    <property type="component" value="Chromosome"/>
</dbReference>
<accession>H6R1X2</accession>
<sequence>MPSPNSSLRSTSSDSSEGAPVGEIREQAAGVTLGMERWRRYVSAFDRVLHCIEHGYQLEAVAILDSLITDRLTSRLGYLQGCEPPARALGQLCRSLVGSKENSKDPGLERDDEFRTVIMEIRAWAEERNHAIHATAKIFRNDDPIVSFDDVITAHKHTAVRGVSLLQRFDLLDTAARRKARRIPASAPYAFFPEKRPGRA</sequence>
<keyword evidence="3" id="KW-1185">Reference proteome</keyword>
<dbReference type="EMBL" id="FO082843">
    <property type="protein sequence ID" value="CCF63051.1"/>
    <property type="molecule type" value="Genomic_DNA"/>
</dbReference>
<dbReference type="eggNOG" id="ENOG5034CAF">
    <property type="taxonomic scope" value="Bacteria"/>
</dbReference>
<dbReference type="STRING" id="1127134.NOCYR_2274"/>
<evidence type="ECO:0000313" key="3">
    <source>
        <dbReference type="Proteomes" id="UP000008190"/>
    </source>
</evidence>
<feature type="compositionally biased region" description="Low complexity" evidence="1">
    <location>
        <begin position="1"/>
        <end position="16"/>
    </location>
</feature>
<evidence type="ECO:0000256" key="1">
    <source>
        <dbReference type="SAM" id="MobiDB-lite"/>
    </source>
</evidence>
<name>H6R1X2_NOCCG</name>
<organism evidence="2 3">
    <name type="scientific">Nocardia cyriacigeorgica (strain GUH-2)</name>
    <dbReference type="NCBI Taxonomy" id="1127134"/>
    <lineage>
        <taxon>Bacteria</taxon>
        <taxon>Bacillati</taxon>
        <taxon>Actinomycetota</taxon>
        <taxon>Actinomycetes</taxon>
        <taxon>Mycobacteriales</taxon>
        <taxon>Nocardiaceae</taxon>
        <taxon>Nocardia</taxon>
    </lineage>
</organism>
<gene>
    <name evidence="2" type="ordered locus">NOCYR_2274</name>
</gene>
<evidence type="ECO:0000313" key="2">
    <source>
        <dbReference type="EMBL" id="CCF63051.1"/>
    </source>
</evidence>
<dbReference type="KEGG" id="ncy:NOCYR_2274"/>
<feature type="region of interest" description="Disordered" evidence="1">
    <location>
        <begin position="1"/>
        <end position="24"/>
    </location>
</feature>